<dbReference type="Gene3D" id="2.60.40.10">
    <property type="entry name" value="Immunoglobulins"/>
    <property type="match status" value="3"/>
</dbReference>
<dbReference type="PANTHER" id="PTHR12121">
    <property type="entry name" value="CARBON CATABOLITE REPRESSOR PROTEIN 4"/>
    <property type="match status" value="1"/>
</dbReference>
<keyword evidence="1" id="KW-0378">Hydrolase</keyword>
<dbReference type="Gene3D" id="3.60.10.10">
    <property type="entry name" value="Endonuclease/exonuclease/phosphatase"/>
    <property type="match status" value="1"/>
</dbReference>
<evidence type="ECO:0000256" key="3">
    <source>
        <dbReference type="SAM" id="SignalP"/>
    </source>
</evidence>
<dbReference type="InterPro" id="IPR013783">
    <property type="entry name" value="Ig-like_fold"/>
</dbReference>
<organism evidence="5 6">
    <name type="scientific">Arthrobacter hankyongi</name>
    <dbReference type="NCBI Taxonomy" id="2904801"/>
    <lineage>
        <taxon>Bacteria</taxon>
        <taxon>Bacillati</taxon>
        <taxon>Actinomycetota</taxon>
        <taxon>Actinomycetes</taxon>
        <taxon>Micrococcales</taxon>
        <taxon>Micrococcaceae</taxon>
        <taxon>Arthrobacter</taxon>
    </lineage>
</organism>
<evidence type="ECO:0000259" key="4">
    <source>
        <dbReference type="PROSITE" id="PS50853"/>
    </source>
</evidence>
<dbReference type="SUPFAM" id="SSF49265">
    <property type="entry name" value="Fibronectin type III"/>
    <property type="match status" value="2"/>
</dbReference>
<dbReference type="PANTHER" id="PTHR12121:SF36">
    <property type="entry name" value="ENDONUCLEASE_EXONUCLEASE_PHOSPHATASE DOMAIN-CONTAINING PROTEIN"/>
    <property type="match status" value="1"/>
</dbReference>
<dbReference type="SUPFAM" id="SSF56219">
    <property type="entry name" value="DNase I-like"/>
    <property type="match status" value="1"/>
</dbReference>
<feature type="signal peptide" evidence="3">
    <location>
        <begin position="1"/>
        <end position="28"/>
    </location>
</feature>
<evidence type="ECO:0000313" key="5">
    <source>
        <dbReference type="EMBL" id="MCG2622269.1"/>
    </source>
</evidence>
<sequence>MARRILAFLAAVLLAGGTLHLTAPAASAASLARPTGLSVTEVNYESFVFSWRAVAGATSYTGKLATNSTFTSGVQYFQTSKTTRKPINLKNCTTYYFKVKANKGSSTSSSYSDTKKVTLKCFWPREFTRIKAVPKSGSSIGLSWTRPEYATRFEIWRSTASDFTKNLVKVQTSKDWYVDENLSASKPGKSYYYRILAFNKSNTTNVRYSPKFEANLKPAVPSGVKVARTSPNGATLTWSTTWNARQYEVRAATDAAFTSNVKTLTTSDGRNRLTFNTLASGKKYYFQVRAVNGLKQNIARSAYSSTVSGTTSGTGVPLTVMSFNVLSAKYDGGVSSRSWNNRKPAIAATIGSSGADVVGVQEAYASDDYPGGDGVTPQWEDLRKILATKGYRRALTGTDGLYAYSQCGKDGCWRDEYQLDGNHIFYKSATVKPVGNGGKISLPNPDDRGSGYTASWQVFEKLDSKARFIAVDTHLYAAGITTRGTNESNRVAQVTGILDTLKQVNTASLPVVLLGDLNSHESHKPISTLLTGGFANTAGLDVPQTKANFNSSHGFQNPPPSTFGTQIDYVMVSNDIAAKKWELVANIDPATGRFTGTIPSDHHAIKAVVTLPQ</sequence>
<accession>A0ABS9L6G7</accession>
<gene>
    <name evidence="5" type="ORF">LVY72_10095</name>
</gene>
<evidence type="ECO:0000256" key="1">
    <source>
        <dbReference type="ARBA" id="ARBA00023295"/>
    </source>
</evidence>
<dbReference type="RefSeq" id="WP_237820428.1">
    <property type="nucleotide sequence ID" value="NZ_JAKLTQ010000006.1"/>
</dbReference>
<dbReference type="Pfam" id="PF00041">
    <property type="entry name" value="fn3"/>
    <property type="match status" value="1"/>
</dbReference>
<feature type="domain" description="Fibronectin type-III" evidence="4">
    <location>
        <begin position="220"/>
        <end position="314"/>
    </location>
</feature>
<dbReference type="CDD" id="cd00063">
    <property type="entry name" value="FN3"/>
    <property type="match status" value="2"/>
</dbReference>
<comment type="caution">
    <text evidence="5">The sequence shown here is derived from an EMBL/GenBank/DDBJ whole genome shotgun (WGS) entry which is preliminary data.</text>
</comment>
<dbReference type="InterPro" id="IPR005135">
    <property type="entry name" value="Endo/exonuclease/phosphatase"/>
</dbReference>
<feature type="chain" id="PRO_5045051268" evidence="3">
    <location>
        <begin position="29"/>
        <end position="613"/>
    </location>
</feature>
<keyword evidence="1" id="KW-0326">Glycosidase</keyword>
<dbReference type="PROSITE" id="PS50853">
    <property type="entry name" value="FN3"/>
    <property type="match status" value="1"/>
</dbReference>
<dbReference type="Pfam" id="PF03372">
    <property type="entry name" value="Exo_endo_phos"/>
    <property type="match status" value="1"/>
</dbReference>
<dbReference type="InterPro" id="IPR036116">
    <property type="entry name" value="FN3_sf"/>
</dbReference>
<dbReference type="EMBL" id="JAKLTQ010000006">
    <property type="protein sequence ID" value="MCG2622269.1"/>
    <property type="molecule type" value="Genomic_DNA"/>
</dbReference>
<reference evidence="5" key="1">
    <citation type="submission" date="2022-01" db="EMBL/GenBank/DDBJ databases">
        <authorList>
            <person name="Jo J.-H."/>
            <person name="Im W.-T."/>
        </authorList>
    </citation>
    <scope>NUCLEOTIDE SEQUENCE</scope>
    <source>
        <strain evidence="5">I2-34</strain>
    </source>
</reference>
<keyword evidence="6" id="KW-1185">Reference proteome</keyword>
<evidence type="ECO:0000256" key="2">
    <source>
        <dbReference type="ARBA" id="ARBA00023326"/>
    </source>
</evidence>
<dbReference type="InterPro" id="IPR050410">
    <property type="entry name" value="CCR4/nocturin_mRNA_transcr"/>
</dbReference>
<protein>
    <submittedName>
        <fullName evidence="5">Fibronectin type III domain-containing protein</fullName>
    </submittedName>
</protein>
<keyword evidence="3" id="KW-0732">Signal</keyword>
<dbReference type="InterPro" id="IPR036691">
    <property type="entry name" value="Endo/exonu/phosph_ase_sf"/>
</dbReference>
<dbReference type="SMART" id="SM00060">
    <property type="entry name" value="FN3"/>
    <property type="match status" value="3"/>
</dbReference>
<keyword evidence="2" id="KW-0624">Polysaccharide degradation</keyword>
<proteinExistence type="predicted"/>
<evidence type="ECO:0000313" key="6">
    <source>
        <dbReference type="Proteomes" id="UP001165368"/>
    </source>
</evidence>
<dbReference type="InterPro" id="IPR003961">
    <property type="entry name" value="FN3_dom"/>
</dbReference>
<name>A0ABS9L6G7_9MICC</name>
<dbReference type="Proteomes" id="UP001165368">
    <property type="component" value="Unassembled WGS sequence"/>
</dbReference>
<keyword evidence="2" id="KW-0119">Carbohydrate metabolism</keyword>